<dbReference type="PANTHER" id="PTHR31900:SF32">
    <property type="entry name" value="F-BOX_RNI_FBD-LIKE DOMAIN PROTEIN"/>
    <property type="match status" value="1"/>
</dbReference>
<keyword evidence="3" id="KW-1185">Reference proteome</keyword>
<reference evidence="2 3" key="1">
    <citation type="submission" date="2020-10" db="EMBL/GenBank/DDBJ databases">
        <title>The Coptis chinensis genome and diversification of protoberbering-type alkaloids.</title>
        <authorList>
            <person name="Wang B."/>
            <person name="Shu S."/>
            <person name="Song C."/>
            <person name="Liu Y."/>
        </authorList>
    </citation>
    <scope>NUCLEOTIDE SEQUENCE [LARGE SCALE GENOMIC DNA]</scope>
    <source>
        <strain evidence="2">HL-2020</strain>
        <tissue evidence="2">Leaf</tissue>
    </source>
</reference>
<dbReference type="Pfam" id="PF24758">
    <property type="entry name" value="LRR_At5g56370"/>
    <property type="match status" value="1"/>
</dbReference>
<dbReference type="SUPFAM" id="SSF81383">
    <property type="entry name" value="F-box domain"/>
    <property type="match status" value="1"/>
</dbReference>
<dbReference type="InterPro" id="IPR032675">
    <property type="entry name" value="LRR_dom_sf"/>
</dbReference>
<accession>A0A835IQ76</accession>
<evidence type="ECO:0000313" key="3">
    <source>
        <dbReference type="Proteomes" id="UP000631114"/>
    </source>
</evidence>
<dbReference type="PANTHER" id="PTHR31900">
    <property type="entry name" value="F-BOX/RNI SUPERFAMILY PROTEIN-RELATED"/>
    <property type="match status" value="1"/>
</dbReference>
<organism evidence="2 3">
    <name type="scientific">Coptis chinensis</name>
    <dbReference type="NCBI Taxonomy" id="261450"/>
    <lineage>
        <taxon>Eukaryota</taxon>
        <taxon>Viridiplantae</taxon>
        <taxon>Streptophyta</taxon>
        <taxon>Embryophyta</taxon>
        <taxon>Tracheophyta</taxon>
        <taxon>Spermatophyta</taxon>
        <taxon>Magnoliopsida</taxon>
        <taxon>Ranunculales</taxon>
        <taxon>Ranunculaceae</taxon>
        <taxon>Coptidoideae</taxon>
        <taxon>Coptis</taxon>
    </lineage>
</organism>
<evidence type="ECO:0000313" key="2">
    <source>
        <dbReference type="EMBL" id="KAF9619663.1"/>
    </source>
</evidence>
<sequence length="496" mass="56511">MNKIQKLSLSRDVSLGMDRFTGLSRTEIHHILSFLPVQEVVRTCVLSKRWINIWSSVPSFHFNQKLFQTTKKFTKFVDSVLFFRDGSDFQKFHLSLVTEFQARDIARVDSWITYAVRHNVQSLHIENDCTKNVLLTPQLFSCESLTELRLSRNKLFVPPCVYLPALKTLHLISVVLKDGQLDEVLFSASPSLETFILEDCDFMPGILTISASKLRYLNLKGSFPSSIVISAPNLISLKLSISNLLPVNIMVSENLKSLSDANIDLGFHSSQSTTQLISIFKSARYLTLSTLSAQSISEELHKYLSILTCDKTLFSNLKWLKIETLFSDHEIVLINSIIRHSPEIESVFLVNDMPIYVELGNDPSSFSCIQTPFSNLKWLKIGTLFSDNDIMLIKNLLKDSLQIEYVILLVEEAWSLCKLSHLKLVEMQGFRGSQIEVKLVKFFLENAIVLERMIITVSKSDQWISIDKQGMMRIGRELLKHPRASSSVGILFLHDL</sequence>
<feature type="domain" description="FBD" evidence="1">
    <location>
        <begin position="416"/>
        <end position="493"/>
    </location>
</feature>
<dbReference type="Gene3D" id="3.80.10.10">
    <property type="entry name" value="Ribonuclease Inhibitor"/>
    <property type="match status" value="1"/>
</dbReference>
<evidence type="ECO:0000259" key="1">
    <source>
        <dbReference type="SMART" id="SM00579"/>
    </source>
</evidence>
<dbReference type="AlphaFoldDB" id="A0A835IQ76"/>
<dbReference type="InterPro" id="IPR036047">
    <property type="entry name" value="F-box-like_dom_sf"/>
</dbReference>
<protein>
    <recommendedName>
        <fullName evidence="1">FBD domain-containing protein</fullName>
    </recommendedName>
</protein>
<dbReference type="Pfam" id="PF08387">
    <property type="entry name" value="FBD"/>
    <property type="match status" value="1"/>
</dbReference>
<dbReference type="InterPro" id="IPR001810">
    <property type="entry name" value="F-box_dom"/>
</dbReference>
<dbReference type="InterPro" id="IPR055411">
    <property type="entry name" value="LRR_FXL15/At3g58940/PEG3-like"/>
</dbReference>
<dbReference type="InterPro" id="IPR006566">
    <property type="entry name" value="FBD"/>
</dbReference>
<name>A0A835IQ76_9MAGN</name>
<dbReference type="EMBL" id="JADFTS010000002">
    <property type="protein sequence ID" value="KAF9619663.1"/>
    <property type="molecule type" value="Genomic_DNA"/>
</dbReference>
<dbReference type="Pfam" id="PF00646">
    <property type="entry name" value="F-box"/>
    <property type="match status" value="1"/>
</dbReference>
<dbReference type="InterPro" id="IPR050232">
    <property type="entry name" value="FBL13/AtMIF1-like"/>
</dbReference>
<comment type="caution">
    <text evidence="2">The sequence shown here is derived from an EMBL/GenBank/DDBJ whole genome shotgun (WGS) entry which is preliminary data.</text>
</comment>
<dbReference type="SMART" id="SM00579">
    <property type="entry name" value="FBD"/>
    <property type="match status" value="1"/>
</dbReference>
<proteinExistence type="predicted"/>
<gene>
    <name evidence="2" type="ORF">IFM89_007984</name>
</gene>
<dbReference type="Proteomes" id="UP000631114">
    <property type="component" value="Unassembled WGS sequence"/>
</dbReference>
<dbReference type="SUPFAM" id="SSF52047">
    <property type="entry name" value="RNI-like"/>
    <property type="match status" value="1"/>
</dbReference>